<feature type="compositionally biased region" description="Basic and acidic residues" evidence="10">
    <location>
        <begin position="368"/>
        <end position="386"/>
    </location>
</feature>
<dbReference type="PROSITE" id="PS00107">
    <property type="entry name" value="PROTEIN_KINASE_ATP"/>
    <property type="match status" value="1"/>
</dbReference>
<dbReference type="InterPro" id="IPR011009">
    <property type="entry name" value="Kinase-like_dom_sf"/>
</dbReference>
<feature type="compositionally biased region" description="Basic and acidic residues" evidence="10">
    <location>
        <begin position="417"/>
        <end position="428"/>
    </location>
</feature>
<comment type="caution">
    <text evidence="12">The sequence shown here is derived from an EMBL/GenBank/DDBJ whole genome shotgun (WGS) entry which is preliminary data.</text>
</comment>
<keyword evidence="4 9" id="KW-0547">Nucleotide-binding</keyword>
<dbReference type="PANTHER" id="PTHR44899:SF3">
    <property type="entry name" value="SERINE_THREONINE-PROTEIN KINASE NEK1"/>
    <property type="match status" value="1"/>
</dbReference>
<gene>
    <name evidence="12" type="ORF">AB1Y20_020546</name>
</gene>
<feature type="region of interest" description="Disordered" evidence="10">
    <location>
        <begin position="417"/>
        <end position="464"/>
    </location>
</feature>
<keyword evidence="5" id="KW-0418">Kinase</keyword>
<evidence type="ECO:0000313" key="13">
    <source>
        <dbReference type="Proteomes" id="UP001515480"/>
    </source>
</evidence>
<comment type="catalytic activity">
    <reaction evidence="7">
        <text>L-threonyl-[protein] + ATP = O-phospho-L-threonyl-[protein] + ADP + H(+)</text>
        <dbReference type="Rhea" id="RHEA:46608"/>
        <dbReference type="Rhea" id="RHEA-COMP:11060"/>
        <dbReference type="Rhea" id="RHEA-COMP:11605"/>
        <dbReference type="ChEBI" id="CHEBI:15378"/>
        <dbReference type="ChEBI" id="CHEBI:30013"/>
        <dbReference type="ChEBI" id="CHEBI:30616"/>
        <dbReference type="ChEBI" id="CHEBI:61977"/>
        <dbReference type="ChEBI" id="CHEBI:456216"/>
        <dbReference type="EC" id="2.7.11.1"/>
    </reaction>
</comment>
<protein>
    <recommendedName>
        <fullName evidence="1">non-specific serine/threonine protein kinase</fullName>
        <ecNumber evidence="1">2.7.11.1</ecNumber>
    </recommendedName>
</protein>
<dbReference type="GO" id="GO:0005524">
    <property type="term" value="F:ATP binding"/>
    <property type="evidence" value="ECO:0007669"/>
    <property type="project" value="UniProtKB-UniRule"/>
</dbReference>
<dbReference type="PANTHER" id="PTHR44899">
    <property type="entry name" value="CAMK FAMILY PROTEIN KINASE"/>
    <property type="match status" value="1"/>
</dbReference>
<evidence type="ECO:0000256" key="4">
    <source>
        <dbReference type="ARBA" id="ARBA00022741"/>
    </source>
</evidence>
<feature type="region of interest" description="Disordered" evidence="10">
    <location>
        <begin position="478"/>
        <end position="559"/>
    </location>
</feature>
<feature type="binding site" evidence="9">
    <location>
        <position position="109"/>
    </location>
    <ligand>
        <name>ATP</name>
        <dbReference type="ChEBI" id="CHEBI:30616"/>
    </ligand>
</feature>
<reference evidence="12 13" key="1">
    <citation type="journal article" date="2024" name="Science">
        <title>Giant polyketide synthase enzymes in the biosynthesis of giant marine polyether toxins.</title>
        <authorList>
            <person name="Fallon T.R."/>
            <person name="Shende V.V."/>
            <person name="Wierzbicki I.H."/>
            <person name="Pendleton A.L."/>
            <person name="Watervoot N.F."/>
            <person name="Auber R.P."/>
            <person name="Gonzalez D.J."/>
            <person name="Wisecaver J.H."/>
            <person name="Moore B.S."/>
        </authorList>
    </citation>
    <scope>NUCLEOTIDE SEQUENCE [LARGE SCALE GENOMIC DNA]</scope>
    <source>
        <strain evidence="12 13">12B1</strain>
    </source>
</reference>
<dbReference type="EC" id="2.7.11.1" evidence="1"/>
<evidence type="ECO:0000313" key="12">
    <source>
        <dbReference type="EMBL" id="KAL1525700.1"/>
    </source>
</evidence>
<sequence>MAEYELGTMHTQVNSIVQRLPVRPLLSLFASCAPPALLLLHPPASPLLSSPSLLLSQTLPPLPRTPPPLCCGVQCMDKYRRIRRIGRGAFGVVTLVYPKDAPLQRAVIKSVNLSRLKDDAMREVQLLSSLNHQNIIGYRESFVEAGMLSIVMDYAEGGDLDGLLRERKASSHRLEEQQVLDYFVQLCLAMQYVHDLKVLHRDLKPRNILLTDRQRVLKVGDFGIARTLNHSLELARTKAGTPYYMSPEVCNSMPYNDKSDVWSMGCVLYELAALDPPFHASNLLALVRNISQGDYQPLPASYSSGVGALVSACLRTDPSSRPAVRSLLTDYPILASRVDRNTRIRPMTSERRHGATAASVASAGRWQAVDRRHSSRPERAKRQEPRVAVAEGEKRVEITEESVRRLFFFSGLLHAHKGEEGNPARGKDQGVPAVEGRGDASLLNVPGVDQQPTTTKSDERLEDPLSPLCRIHKLAKPSYDEWCPPTPADITRPSSSSGLSTGRERGGQTSKAAAEGSKQPSQVRHGFERPPGRAPNTAAAGRPRVSSARGPPLQRGALPAIPVESRLALHRQQVRLMRMGAQ</sequence>
<evidence type="ECO:0000256" key="8">
    <source>
        <dbReference type="ARBA" id="ARBA00048679"/>
    </source>
</evidence>
<dbReference type="InterPro" id="IPR000719">
    <property type="entry name" value="Prot_kinase_dom"/>
</dbReference>
<dbReference type="CDD" id="cd08215">
    <property type="entry name" value="STKc_Nek"/>
    <property type="match status" value="1"/>
</dbReference>
<keyword evidence="6 9" id="KW-0067">ATP-binding</keyword>
<dbReference type="InterPro" id="IPR017441">
    <property type="entry name" value="Protein_kinase_ATP_BS"/>
</dbReference>
<evidence type="ECO:0000256" key="2">
    <source>
        <dbReference type="ARBA" id="ARBA00022527"/>
    </source>
</evidence>
<dbReference type="Gene3D" id="3.30.200.20">
    <property type="entry name" value="Phosphorylase Kinase, domain 1"/>
    <property type="match status" value="1"/>
</dbReference>
<dbReference type="Pfam" id="PF00069">
    <property type="entry name" value="Pkinase"/>
    <property type="match status" value="1"/>
</dbReference>
<proteinExistence type="predicted"/>
<comment type="catalytic activity">
    <reaction evidence="8">
        <text>L-seryl-[protein] + ATP = O-phospho-L-seryl-[protein] + ADP + H(+)</text>
        <dbReference type="Rhea" id="RHEA:17989"/>
        <dbReference type="Rhea" id="RHEA-COMP:9863"/>
        <dbReference type="Rhea" id="RHEA-COMP:11604"/>
        <dbReference type="ChEBI" id="CHEBI:15378"/>
        <dbReference type="ChEBI" id="CHEBI:29999"/>
        <dbReference type="ChEBI" id="CHEBI:30616"/>
        <dbReference type="ChEBI" id="CHEBI:83421"/>
        <dbReference type="ChEBI" id="CHEBI:456216"/>
        <dbReference type="EC" id="2.7.11.1"/>
    </reaction>
</comment>
<dbReference type="InterPro" id="IPR008271">
    <property type="entry name" value="Ser/Thr_kinase_AS"/>
</dbReference>
<feature type="domain" description="Protein kinase" evidence="11">
    <location>
        <begin position="79"/>
        <end position="334"/>
    </location>
</feature>
<evidence type="ECO:0000256" key="1">
    <source>
        <dbReference type="ARBA" id="ARBA00012513"/>
    </source>
</evidence>
<dbReference type="PROSITE" id="PS00108">
    <property type="entry name" value="PROTEIN_KINASE_ST"/>
    <property type="match status" value="1"/>
</dbReference>
<dbReference type="Proteomes" id="UP001515480">
    <property type="component" value="Unassembled WGS sequence"/>
</dbReference>
<dbReference type="PROSITE" id="PS50011">
    <property type="entry name" value="PROTEIN_KINASE_DOM"/>
    <property type="match status" value="1"/>
</dbReference>
<evidence type="ECO:0000256" key="10">
    <source>
        <dbReference type="SAM" id="MobiDB-lite"/>
    </source>
</evidence>
<keyword evidence="2" id="KW-0723">Serine/threonine-protein kinase</keyword>
<dbReference type="EMBL" id="JBGBPQ010000004">
    <property type="protein sequence ID" value="KAL1525700.1"/>
    <property type="molecule type" value="Genomic_DNA"/>
</dbReference>
<accession>A0AB34JYE3</accession>
<dbReference type="AlphaFoldDB" id="A0AB34JYE3"/>
<dbReference type="InterPro" id="IPR051131">
    <property type="entry name" value="NEK_Ser/Thr_kinase_NIMA"/>
</dbReference>
<evidence type="ECO:0000256" key="7">
    <source>
        <dbReference type="ARBA" id="ARBA00047899"/>
    </source>
</evidence>
<dbReference type="GO" id="GO:0004674">
    <property type="term" value="F:protein serine/threonine kinase activity"/>
    <property type="evidence" value="ECO:0007669"/>
    <property type="project" value="UniProtKB-KW"/>
</dbReference>
<keyword evidence="3" id="KW-0808">Transferase</keyword>
<dbReference type="InterPro" id="IPR001245">
    <property type="entry name" value="Ser-Thr/Tyr_kinase_cat_dom"/>
</dbReference>
<organism evidence="12 13">
    <name type="scientific">Prymnesium parvum</name>
    <name type="common">Toxic golden alga</name>
    <dbReference type="NCBI Taxonomy" id="97485"/>
    <lineage>
        <taxon>Eukaryota</taxon>
        <taxon>Haptista</taxon>
        <taxon>Haptophyta</taxon>
        <taxon>Prymnesiophyceae</taxon>
        <taxon>Prymnesiales</taxon>
        <taxon>Prymnesiaceae</taxon>
        <taxon>Prymnesium</taxon>
    </lineage>
</organism>
<evidence type="ECO:0000256" key="5">
    <source>
        <dbReference type="ARBA" id="ARBA00022777"/>
    </source>
</evidence>
<keyword evidence="13" id="KW-1185">Reference proteome</keyword>
<evidence type="ECO:0000259" key="11">
    <source>
        <dbReference type="PROSITE" id="PS50011"/>
    </source>
</evidence>
<name>A0AB34JYE3_PRYPA</name>
<dbReference type="Gene3D" id="1.10.510.10">
    <property type="entry name" value="Transferase(Phosphotransferase) domain 1"/>
    <property type="match status" value="1"/>
</dbReference>
<evidence type="ECO:0000256" key="3">
    <source>
        <dbReference type="ARBA" id="ARBA00022679"/>
    </source>
</evidence>
<dbReference type="SUPFAM" id="SSF56112">
    <property type="entry name" value="Protein kinase-like (PK-like)"/>
    <property type="match status" value="1"/>
</dbReference>
<feature type="region of interest" description="Disordered" evidence="10">
    <location>
        <begin position="347"/>
        <end position="386"/>
    </location>
</feature>
<dbReference type="SMART" id="SM00220">
    <property type="entry name" value="S_TKc"/>
    <property type="match status" value="1"/>
</dbReference>
<evidence type="ECO:0000256" key="6">
    <source>
        <dbReference type="ARBA" id="ARBA00022840"/>
    </source>
</evidence>
<dbReference type="PRINTS" id="PR00109">
    <property type="entry name" value="TYRKINASE"/>
</dbReference>
<evidence type="ECO:0000256" key="9">
    <source>
        <dbReference type="PROSITE-ProRule" id="PRU10141"/>
    </source>
</evidence>